<dbReference type="EMBL" id="JAPWTJ010002345">
    <property type="protein sequence ID" value="KAJ8966538.1"/>
    <property type="molecule type" value="Genomic_DNA"/>
</dbReference>
<dbReference type="InterPro" id="IPR040676">
    <property type="entry name" value="DUF5641"/>
</dbReference>
<dbReference type="InterPro" id="IPR001878">
    <property type="entry name" value="Znf_CCHC"/>
</dbReference>
<dbReference type="PANTHER" id="PTHR47331:SF5">
    <property type="entry name" value="RIBONUCLEASE H"/>
    <property type="match status" value="1"/>
</dbReference>
<gene>
    <name evidence="2" type="ORF">NQ317_005405</name>
</gene>
<dbReference type="InterPro" id="IPR008042">
    <property type="entry name" value="Retrotrans_Pao"/>
</dbReference>
<comment type="caution">
    <text evidence="2">The sequence shown here is derived from an EMBL/GenBank/DDBJ whole genome shotgun (WGS) entry which is preliminary data.</text>
</comment>
<protein>
    <recommendedName>
        <fullName evidence="1">CCHC-type domain-containing protein</fullName>
    </recommendedName>
</protein>
<feature type="domain" description="CCHC-type" evidence="1">
    <location>
        <begin position="327"/>
        <end position="343"/>
    </location>
</feature>
<dbReference type="Pfam" id="PF18701">
    <property type="entry name" value="DUF5641"/>
    <property type="match status" value="1"/>
</dbReference>
<dbReference type="PANTHER" id="PTHR47331">
    <property type="entry name" value="PHD-TYPE DOMAIN-CONTAINING PROTEIN"/>
    <property type="match status" value="1"/>
</dbReference>
<keyword evidence="3" id="KW-1185">Reference proteome</keyword>
<evidence type="ECO:0000313" key="3">
    <source>
        <dbReference type="Proteomes" id="UP001162164"/>
    </source>
</evidence>
<dbReference type="Pfam" id="PF05380">
    <property type="entry name" value="Peptidase_A17"/>
    <property type="match status" value="1"/>
</dbReference>
<organism evidence="2 3">
    <name type="scientific">Molorchus minor</name>
    <dbReference type="NCBI Taxonomy" id="1323400"/>
    <lineage>
        <taxon>Eukaryota</taxon>
        <taxon>Metazoa</taxon>
        <taxon>Ecdysozoa</taxon>
        <taxon>Arthropoda</taxon>
        <taxon>Hexapoda</taxon>
        <taxon>Insecta</taxon>
        <taxon>Pterygota</taxon>
        <taxon>Neoptera</taxon>
        <taxon>Endopterygota</taxon>
        <taxon>Coleoptera</taxon>
        <taxon>Polyphaga</taxon>
        <taxon>Cucujiformia</taxon>
        <taxon>Chrysomeloidea</taxon>
        <taxon>Cerambycidae</taxon>
        <taxon>Lamiinae</taxon>
        <taxon>Monochamini</taxon>
        <taxon>Molorchus</taxon>
    </lineage>
</organism>
<sequence length="1139" mass="129457">MEGLRKQRAIIKRAITRVETFITLNEHNSIDVNEYSTREPYLQECFEKYCKIQSEMEESEESEISDRDTVETKYFTVLAKLKSKIQYLNTQSNSTGLGTSTQQRPEINSGALYGVKLPNLNTPSFSGKYEDWQSALSNEALNLINDLSLTNDNYGNALELLKKRYDNKLLVINAHLKGMLLDTPPLIKGTGNQLRAFLTHIRQHLNSLKALKLPTDKWDIKLDFQTHKAYELEKDNSQLPTLEEFINFLEKRCVALENISGQDIKGTSSNLRERQLKPALLVNNGQQHEHRNKCISCNRDGHNLSRCYKFKGLSLSDKRNFVKDNRLCYNCLGSKHSVTQCQSYGCGVCNRRHHTLLHIYGNSSNDQGTGQAVREINQTNNQLREVNSEQGSNSGNYSGNMATSQGLTEGCHLNQTAVAMPRARSKNTRTHILLATAMVNLITKNGSKVSARALLDSGSQTGFITTRLYERLGSISSYENTFHIGGIANSITQVNTMVDLTLESQANYNYRINTSFAVLDKITCRLPQVQVDTTKINIPSYITLADPNYYKTSEIDLLIAADIYFEMILPGMIKLGSNLPILQNTKLGWLVCGAAPVSSGQVTRVKASTSIATETEHLGVNLFCASGDLDVNKIIPKFWQLEEVTNKQFLSVDDKLCEQRFLESYKRLDNGAFQVNLPLRQKKDYLKLGNSFESATKEEIVKYPLACKAILQQCYMDDILCGANSIQEVLNLKEQLIKLLKSGGFTLHKWGSNNKSILESDNSSKQKKEFNISDDNYSNKVLGIGWQPLVDTFRITLPTSDQIGKYTKRQVLSSIAQIFDPLGFVGPVVVVAKILMQEIWAKRLDWDELLPEDIALKWQEFANSLFHLNKLNIPRWIFTSELITEIQIHGFSDSSMKDTAVPLPEQKKVVFTQTVTKPLIDWERFSNFRRLQRTVAYVLRFLNNKRKNSQKIYGPLTVQELKNSLRTITRLVQLENFKKGNRIFRGSHVRCLNPFLGSDGLLRVNGRLAKANINYDQRFPILMPAKNHVVRLIIKAEHLRLYHAGPQIVQQNFWKRWSVEYLTQLQNRSKWFLATTNLEKDMIVLLKEDNVPPLNWPLGRILEVIPGSDGKVRVAKIKTKDGIYLRSINKLCPLPKESC</sequence>
<dbReference type="InterPro" id="IPR005312">
    <property type="entry name" value="DUF1759"/>
</dbReference>
<feature type="domain" description="CCHC-type" evidence="1">
    <location>
        <begin position="293"/>
        <end position="309"/>
    </location>
</feature>
<evidence type="ECO:0000259" key="1">
    <source>
        <dbReference type="SMART" id="SM00343"/>
    </source>
</evidence>
<dbReference type="Pfam" id="PF03564">
    <property type="entry name" value="DUF1759"/>
    <property type="match status" value="1"/>
</dbReference>
<dbReference type="Proteomes" id="UP001162164">
    <property type="component" value="Unassembled WGS sequence"/>
</dbReference>
<evidence type="ECO:0000313" key="2">
    <source>
        <dbReference type="EMBL" id="KAJ8966538.1"/>
    </source>
</evidence>
<accession>A0ABQ9IV93</accession>
<proteinExistence type="predicted"/>
<reference evidence="2" key="1">
    <citation type="journal article" date="2023" name="Insect Mol. Biol.">
        <title>Genome sequencing provides insights into the evolution of gene families encoding plant cell wall-degrading enzymes in longhorned beetles.</title>
        <authorList>
            <person name="Shin N.R."/>
            <person name="Okamura Y."/>
            <person name="Kirsch R."/>
            <person name="Pauchet Y."/>
        </authorList>
    </citation>
    <scope>NUCLEOTIDE SEQUENCE</scope>
    <source>
        <strain evidence="2">MMC_N1</strain>
    </source>
</reference>
<dbReference type="SMART" id="SM00343">
    <property type="entry name" value="ZnF_C2HC"/>
    <property type="match status" value="2"/>
</dbReference>
<name>A0ABQ9IV93_9CUCU</name>